<dbReference type="InterPro" id="IPR022999">
    <property type="entry name" value="Transaldolase_3B"/>
</dbReference>
<reference evidence="13" key="1">
    <citation type="submission" date="2016-03" db="EMBL/GenBank/DDBJ databases">
        <authorList>
            <person name="Borrel G."/>
            <person name="Mccann A."/>
            <person name="O'Toole P.W."/>
        </authorList>
    </citation>
    <scope>NUCLEOTIDE SEQUENCE</scope>
    <source>
        <strain evidence="13">183</strain>
    </source>
</reference>
<evidence type="ECO:0000256" key="10">
    <source>
        <dbReference type="ARBA" id="ARBA00048810"/>
    </source>
</evidence>
<comment type="function">
    <text evidence="1 12">Transaldolase is important for the balance of metabolites in the pentose-phosphate pathway.</text>
</comment>
<evidence type="ECO:0000256" key="4">
    <source>
        <dbReference type="ARBA" id="ARBA00005740"/>
    </source>
</evidence>
<dbReference type="InterPro" id="IPR018225">
    <property type="entry name" value="Transaldolase_AS"/>
</dbReference>
<organism evidence="13 14">
    <name type="scientific">Candidatus Methanomassiliicoccus intestinalis</name>
    <dbReference type="NCBI Taxonomy" id="1406512"/>
    <lineage>
        <taxon>Archaea</taxon>
        <taxon>Methanobacteriati</taxon>
        <taxon>Thermoplasmatota</taxon>
        <taxon>Thermoplasmata</taxon>
        <taxon>Methanomassiliicoccales</taxon>
        <taxon>Methanomassiliicoccaceae</taxon>
        <taxon>Methanomassiliicoccus</taxon>
    </lineage>
</organism>
<keyword evidence="8 12" id="KW-0570">Pentose shunt</keyword>
<keyword evidence="6 12" id="KW-0963">Cytoplasm</keyword>
<dbReference type="NCBIfam" id="TIGR00875">
    <property type="entry name" value="fsa_talC_mipB"/>
    <property type="match status" value="1"/>
</dbReference>
<keyword evidence="7 12" id="KW-0808">Transferase</keyword>
<dbReference type="InterPro" id="IPR004731">
    <property type="entry name" value="Transaldolase_3B/F6P_aldolase"/>
</dbReference>
<protein>
    <recommendedName>
        <fullName evidence="11 12">Probable transaldolase</fullName>
        <ecNumber evidence="5 12">2.2.1.2</ecNumber>
    </recommendedName>
</protein>
<dbReference type="RefSeq" id="WP_020449590.1">
    <property type="nucleotide sequence ID" value="NZ_CAYAXV010000003.1"/>
</dbReference>
<dbReference type="PROSITE" id="PS00958">
    <property type="entry name" value="TRANSALDOLASE_2"/>
    <property type="match status" value="1"/>
</dbReference>
<keyword evidence="9 12" id="KW-0704">Schiff base</keyword>
<dbReference type="EC" id="2.2.1.2" evidence="5 12"/>
<dbReference type="InterPro" id="IPR033919">
    <property type="entry name" value="TSA/FSA_arc/bac"/>
</dbReference>
<evidence type="ECO:0000313" key="14">
    <source>
        <dbReference type="Proteomes" id="UP000752814"/>
    </source>
</evidence>
<evidence type="ECO:0000256" key="7">
    <source>
        <dbReference type="ARBA" id="ARBA00022679"/>
    </source>
</evidence>
<comment type="catalytic activity">
    <reaction evidence="10 12">
        <text>D-sedoheptulose 7-phosphate + D-glyceraldehyde 3-phosphate = D-erythrose 4-phosphate + beta-D-fructose 6-phosphate</text>
        <dbReference type="Rhea" id="RHEA:17053"/>
        <dbReference type="ChEBI" id="CHEBI:16897"/>
        <dbReference type="ChEBI" id="CHEBI:57483"/>
        <dbReference type="ChEBI" id="CHEBI:57634"/>
        <dbReference type="ChEBI" id="CHEBI:59776"/>
        <dbReference type="EC" id="2.2.1.2"/>
    </reaction>
</comment>
<name>A0A8J8PEF7_9ARCH</name>
<dbReference type="GO" id="GO:0006098">
    <property type="term" value="P:pentose-phosphate shunt"/>
    <property type="evidence" value="ECO:0007669"/>
    <property type="project" value="UniProtKB-UniRule"/>
</dbReference>
<feature type="active site" description="Schiff-base intermediate with substrate" evidence="12">
    <location>
        <position position="83"/>
    </location>
</feature>
<evidence type="ECO:0000256" key="8">
    <source>
        <dbReference type="ARBA" id="ARBA00023126"/>
    </source>
</evidence>
<accession>A0A8J8PEF7</accession>
<dbReference type="Gene3D" id="3.20.20.70">
    <property type="entry name" value="Aldolase class I"/>
    <property type="match status" value="1"/>
</dbReference>
<evidence type="ECO:0000256" key="11">
    <source>
        <dbReference type="ARBA" id="ARBA00067532"/>
    </source>
</evidence>
<evidence type="ECO:0000256" key="2">
    <source>
        <dbReference type="ARBA" id="ARBA00004496"/>
    </source>
</evidence>
<evidence type="ECO:0000313" key="13">
    <source>
        <dbReference type="EMBL" id="TQS83956.1"/>
    </source>
</evidence>
<evidence type="ECO:0000256" key="5">
    <source>
        <dbReference type="ARBA" id="ARBA00013151"/>
    </source>
</evidence>
<dbReference type="GO" id="GO:0005737">
    <property type="term" value="C:cytoplasm"/>
    <property type="evidence" value="ECO:0007669"/>
    <property type="project" value="UniProtKB-SubCell"/>
</dbReference>
<comment type="pathway">
    <text evidence="3 12">Carbohydrate degradation; pentose phosphate pathway; D-glyceraldehyde 3-phosphate and beta-D-fructose 6-phosphate from D-ribose 5-phosphate and D-xylulose 5-phosphate (non-oxidative stage): step 2/3.</text>
</comment>
<dbReference type="CDD" id="cd00956">
    <property type="entry name" value="Transaldolase_FSA"/>
    <property type="match status" value="1"/>
</dbReference>
<dbReference type="UniPathway" id="UPA00115">
    <property type="reaction ID" value="UER00414"/>
</dbReference>
<evidence type="ECO:0000256" key="9">
    <source>
        <dbReference type="ARBA" id="ARBA00023270"/>
    </source>
</evidence>
<dbReference type="EMBL" id="LVVT01000007">
    <property type="protein sequence ID" value="TQS83956.1"/>
    <property type="molecule type" value="Genomic_DNA"/>
</dbReference>
<dbReference type="GO" id="GO:0004801">
    <property type="term" value="F:transaldolase activity"/>
    <property type="evidence" value="ECO:0007669"/>
    <property type="project" value="UniProtKB-UniRule"/>
</dbReference>
<dbReference type="PANTHER" id="PTHR10683:SF40">
    <property type="entry name" value="FRUCTOSE-6-PHOSPHATE ALDOLASE 1-RELATED"/>
    <property type="match status" value="1"/>
</dbReference>
<dbReference type="PANTHER" id="PTHR10683">
    <property type="entry name" value="TRANSALDOLASE"/>
    <property type="match status" value="1"/>
</dbReference>
<evidence type="ECO:0000256" key="6">
    <source>
        <dbReference type="ARBA" id="ARBA00022490"/>
    </source>
</evidence>
<dbReference type="GO" id="GO:0005975">
    <property type="term" value="P:carbohydrate metabolic process"/>
    <property type="evidence" value="ECO:0007669"/>
    <property type="project" value="InterPro"/>
</dbReference>
<dbReference type="InterPro" id="IPR001585">
    <property type="entry name" value="TAL/FSA"/>
</dbReference>
<comment type="similarity">
    <text evidence="4 12">Belongs to the transaldolase family. Type 3B subfamily.</text>
</comment>
<dbReference type="SUPFAM" id="SSF51569">
    <property type="entry name" value="Aldolase"/>
    <property type="match status" value="1"/>
</dbReference>
<evidence type="ECO:0000256" key="3">
    <source>
        <dbReference type="ARBA" id="ARBA00004857"/>
    </source>
</evidence>
<dbReference type="AlphaFoldDB" id="A0A8J8PEF7"/>
<dbReference type="Pfam" id="PF00923">
    <property type="entry name" value="TAL_FSA"/>
    <property type="match status" value="1"/>
</dbReference>
<evidence type="ECO:0000256" key="12">
    <source>
        <dbReference type="HAMAP-Rule" id="MF_00494"/>
    </source>
</evidence>
<dbReference type="FunFam" id="3.20.20.70:FF:000018">
    <property type="entry name" value="Probable transaldolase"/>
    <property type="match status" value="1"/>
</dbReference>
<dbReference type="GeneID" id="41324134"/>
<comment type="subcellular location">
    <subcellularLocation>
        <location evidence="2 12">Cytoplasm</location>
    </subcellularLocation>
</comment>
<dbReference type="InterPro" id="IPR013785">
    <property type="entry name" value="Aldolase_TIM"/>
</dbReference>
<dbReference type="Proteomes" id="UP000752814">
    <property type="component" value="Unassembled WGS sequence"/>
</dbReference>
<dbReference type="HAMAP" id="MF_00494">
    <property type="entry name" value="Transaldolase_3b"/>
    <property type="match status" value="1"/>
</dbReference>
<proteinExistence type="inferred from homology"/>
<dbReference type="OMA" id="VRHPMHV"/>
<evidence type="ECO:0000256" key="1">
    <source>
        <dbReference type="ARBA" id="ARBA00003518"/>
    </source>
</evidence>
<sequence>MKIFIDTANLEKIKEANSWGIVDGVTTNPSLVSKENTDFKTLVKEICKIVNGPISAEVMGCTAEDMVKEGRELSKIHKNIVIKIPMTKEGMKATKVLSSEGINVNVTLIFSASQALLACKAGARYISPFVGRLDDAGQDGMKLIAEIMNILDCYDFETEVIVASVRHPIHVVEAAQMGADIATIPFDVLDKMFNHPLTDIGIKKFQDDWEKCASSKAPAKPKPKTKSKK</sequence>
<dbReference type="GO" id="GO:0016832">
    <property type="term" value="F:aldehyde-lyase activity"/>
    <property type="evidence" value="ECO:0007669"/>
    <property type="project" value="InterPro"/>
</dbReference>
<gene>
    <name evidence="12" type="primary">tal</name>
    <name evidence="13" type="ORF">A3207_06425</name>
</gene>
<comment type="caution">
    <text evidence="13">The sequence shown here is derived from an EMBL/GenBank/DDBJ whole genome shotgun (WGS) entry which is preliminary data.</text>
</comment>
<dbReference type="PROSITE" id="PS01054">
    <property type="entry name" value="TRANSALDOLASE_1"/>
    <property type="match status" value="1"/>
</dbReference>